<evidence type="ECO:0000259" key="4">
    <source>
        <dbReference type="PROSITE" id="PS51494"/>
    </source>
</evidence>
<dbReference type="InterPro" id="IPR008763">
    <property type="entry name" value="Peptidase_S55"/>
</dbReference>
<comment type="caution">
    <text evidence="5">The sequence shown here is derived from an EMBL/GenBank/DDBJ whole genome shotgun (WGS) entry which is preliminary data.</text>
</comment>
<feature type="chain" id="PRO_5026192371" evidence="3">
    <location>
        <begin position="30"/>
        <end position="673"/>
    </location>
</feature>
<feature type="compositionally biased region" description="Polar residues" evidence="2">
    <location>
        <begin position="634"/>
        <end position="644"/>
    </location>
</feature>
<dbReference type="EMBL" id="VUNR01000003">
    <property type="protein sequence ID" value="MSU07882.1"/>
    <property type="molecule type" value="Genomic_DNA"/>
</dbReference>
<keyword evidence="1" id="KW-0175">Coiled coil</keyword>
<feature type="compositionally biased region" description="Basic and acidic residues" evidence="2">
    <location>
        <begin position="166"/>
        <end position="181"/>
    </location>
</feature>
<feature type="domain" description="Peptidase S55" evidence="4">
    <location>
        <begin position="1"/>
        <end position="151"/>
    </location>
</feature>
<evidence type="ECO:0000313" key="6">
    <source>
        <dbReference type="Proteomes" id="UP000433181"/>
    </source>
</evidence>
<dbReference type="PROSITE" id="PS51494">
    <property type="entry name" value="SPOIVB"/>
    <property type="match status" value="1"/>
</dbReference>
<evidence type="ECO:0000256" key="3">
    <source>
        <dbReference type="SAM" id="SignalP"/>
    </source>
</evidence>
<proteinExistence type="predicted"/>
<dbReference type="AlphaFoldDB" id="A0A6I2UFL1"/>
<feature type="region of interest" description="Disordered" evidence="2">
    <location>
        <begin position="166"/>
        <end position="198"/>
    </location>
</feature>
<accession>A0A6I2UFL1</accession>
<feature type="region of interest" description="Disordered" evidence="2">
    <location>
        <begin position="620"/>
        <end position="647"/>
    </location>
</feature>
<dbReference type="GeneID" id="96777795"/>
<protein>
    <submittedName>
        <fullName evidence="5">SpoIVB peptidase S55 domain protein</fullName>
    </submittedName>
</protein>
<feature type="signal peptide" evidence="3">
    <location>
        <begin position="1"/>
        <end position="29"/>
    </location>
</feature>
<keyword evidence="6" id="KW-1185">Reference proteome</keyword>
<reference evidence="5 6" key="1">
    <citation type="submission" date="2019-08" db="EMBL/GenBank/DDBJ databases">
        <title>In-depth cultivation of the pig gut microbiome towards novel bacterial diversity and tailored functional studies.</title>
        <authorList>
            <person name="Wylensek D."/>
            <person name="Hitch T.C.A."/>
            <person name="Clavel T."/>
        </authorList>
    </citation>
    <scope>NUCLEOTIDE SEQUENCE [LARGE SCALE GENOMIC DNA]</scope>
    <source>
        <strain evidence="5 6">WCA-693-APC-5D-A</strain>
    </source>
</reference>
<sequence>MHRLFGKMKKRLLAACLSASLLLGSTAMAALPEIISLQDVKPGMWGTGYTVVDSSGEIRPFDVEVVGILGDNSKMSAKRILVNLYGDLIEETGGAISGMSGSPIYFGGRLAGALSAGYKDMYPTQRIMLTPIEDMLKIWQYPDTLNRTKFPQLDLRKLKAEREKFQAAEAKKEADGKAASDEHEDASVAVPDEHEADPVADTEVAEVQDAAAEAEKDAAEAEKDAAADVLADTEEKNTYFASGFGSKGMKLLQEGMGRLGMKLDYDNVWDAGASVMQARPDAVLEPGSPVGVALSVGDFSFGAMGTVTAVDDKKILAFGHPYTHRGNVNYFMTDAQVISTIHGPTNGMKLGNVNGIIGRINQDRQDGIGGILGQMPQTVPVIVTVHDRDTGRSVTYNSMLAYDEEVVSVLAPVVVYSSISNTLDRQDGSTASLKFSLRSNYGEKGLIERRNMFYDAEDVAKVSIGELNDILGVILGNKEKEPDLLDLKVDVTVERGRKTATLISAVPSKKDVLPGEKITFDTTIQPYRGEKIKVTVPYTVPKAQAPGNLALDVHGGGLVNVAKILLAQQAAIDAGVNMDEEPPVSIQLQDMLASNCNNEIIIESTVVVPKNDDELKESIKKAKKQAEQLAKQESNNAGRNNNALQEPAPVNKAATEYIIENIIHTNVNVLEMK</sequence>
<keyword evidence="3" id="KW-0732">Signal</keyword>
<evidence type="ECO:0000256" key="2">
    <source>
        <dbReference type="SAM" id="MobiDB-lite"/>
    </source>
</evidence>
<evidence type="ECO:0000313" key="5">
    <source>
        <dbReference type="EMBL" id="MSU07882.1"/>
    </source>
</evidence>
<gene>
    <name evidence="5" type="ORF">FYJ84_02615</name>
</gene>
<organism evidence="5 6">
    <name type="scientific">Anaerovibrio slackiae</name>
    <dbReference type="NCBI Taxonomy" id="2652309"/>
    <lineage>
        <taxon>Bacteria</taxon>
        <taxon>Bacillati</taxon>
        <taxon>Bacillota</taxon>
        <taxon>Negativicutes</taxon>
        <taxon>Selenomonadales</taxon>
        <taxon>Selenomonadaceae</taxon>
        <taxon>Anaerovibrio</taxon>
    </lineage>
</organism>
<evidence type="ECO:0000256" key="1">
    <source>
        <dbReference type="SAM" id="Coils"/>
    </source>
</evidence>
<dbReference type="Pfam" id="PF05580">
    <property type="entry name" value="Peptidase_S55"/>
    <property type="match status" value="1"/>
</dbReference>
<feature type="coiled-coil region" evidence="1">
    <location>
        <begin position="204"/>
        <end position="236"/>
    </location>
</feature>
<name>A0A6I2UFL1_9FIRM</name>
<dbReference type="Proteomes" id="UP000433181">
    <property type="component" value="Unassembled WGS sequence"/>
</dbReference>
<dbReference type="RefSeq" id="WP_154405840.1">
    <property type="nucleotide sequence ID" value="NZ_VUNR01000003.1"/>
</dbReference>